<evidence type="ECO:0000313" key="1">
    <source>
        <dbReference type="EMBL" id="KAJ0080537.1"/>
    </source>
</evidence>
<gene>
    <name evidence="1" type="ORF">Patl1_23639</name>
</gene>
<reference evidence="2" key="1">
    <citation type="journal article" date="2023" name="G3 (Bethesda)">
        <title>Genome assembly and association tests identify interacting loci associated with vigor, precocity, and sex in interspecific pistachio rootstocks.</title>
        <authorList>
            <person name="Palmer W."/>
            <person name="Jacygrad E."/>
            <person name="Sagayaradj S."/>
            <person name="Cavanaugh K."/>
            <person name="Han R."/>
            <person name="Bertier L."/>
            <person name="Beede B."/>
            <person name="Kafkas S."/>
            <person name="Golino D."/>
            <person name="Preece J."/>
            <person name="Michelmore R."/>
        </authorList>
    </citation>
    <scope>NUCLEOTIDE SEQUENCE [LARGE SCALE GENOMIC DNA]</scope>
</reference>
<sequence length="153" mass="16219">MILKVSIQSSVAVDYNHAKKLGAEDSVDSLSRTDSLEGNCGSISVLSTQSDTPAVVDSEKLPSTDNPASKEGEETNSKKPEGVTERQLSEKSDVFDAPSFMTLVEPGGGVHHKGSGSAIQITQNPQQQKVLSSEAGWFPSLTNVVNESQGKEE</sequence>
<proteinExistence type="predicted"/>
<organism evidence="1 2">
    <name type="scientific">Pistacia atlantica</name>
    <dbReference type="NCBI Taxonomy" id="434234"/>
    <lineage>
        <taxon>Eukaryota</taxon>
        <taxon>Viridiplantae</taxon>
        <taxon>Streptophyta</taxon>
        <taxon>Embryophyta</taxon>
        <taxon>Tracheophyta</taxon>
        <taxon>Spermatophyta</taxon>
        <taxon>Magnoliopsida</taxon>
        <taxon>eudicotyledons</taxon>
        <taxon>Gunneridae</taxon>
        <taxon>Pentapetalae</taxon>
        <taxon>rosids</taxon>
        <taxon>malvids</taxon>
        <taxon>Sapindales</taxon>
        <taxon>Anacardiaceae</taxon>
        <taxon>Pistacia</taxon>
    </lineage>
</organism>
<dbReference type="EMBL" id="CM047909">
    <property type="protein sequence ID" value="KAJ0080537.1"/>
    <property type="molecule type" value="Genomic_DNA"/>
</dbReference>
<evidence type="ECO:0000313" key="2">
    <source>
        <dbReference type="Proteomes" id="UP001164250"/>
    </source>
</evidence>
<dbReference type="Proteomes" id="UP001164250">
    <property type="component" value="Chromosome 13"/>
</dbReference>
<accession>A0ACC1A0I5</accession>
<keyword evidence="2" id="KW-1185">Reference proteome</keyword>
<comment type="caution">
    <text evidence="1">The sequence shown here is derived from an EMBL/GenBank/DDBJ whole genome shotgun (WGS) entry which is preliminary data.</text>
</comment>
<name>A0ACC1A0I5_9ROSI</name>
<protein>
    <submittedName>
        <fullName evidence="1">Uncharacterized protein</fullName>
    </submittedName>
</protein>